<dbReference type="Gene3D" id="3.40.190.290">
    <property type="match status" value="1"/>
</dbReference>
<evidence type="ECO:0000259" key="5">
    <source>
        <dbReference type="PROSITE" id="PS50931"/>
    </source>
</evidence>
<dbReference type="CDD" id="cd05466">
    <property type="entry name" value="PBP2_LTTR_substrate"/>
    <property type="match status" value="1"/>
</dbReference>
<dbReference type="Pfam" id="PF00126">
    <property type="entry name" value="HTH_1"/>
    <property type="match status" value="1"/>
</dbReference>
<gene>
    <name evidence="6" type="ORF">INP51_14735</name>
</gene>
<keyword evidence="2" id="KW-0805">Transcription regulation</keyword>
<dbReference type="InterPro" id="IPR050950">
    <property type="entry name" value="HTH-type_LysR_regulators"/>
</dbReference>
<dbReference type="SUPFAM" id="SSF53850">
    <property type="entry name" value="Periplasmic binding protein-like II"/>
    <property type="match status" value="1"/>
</dbReference>
<dbReference type="GO" id="GO:0005829">
    <property type="term" value="C:cytosol"/>
    <property type="evidence" value="ECO:0007669"/>
    <property type="project" value="TreeGrafter"/>
</dbReference>
<evidence type="ECO:0000313" key="6">
    <source>
        <dbReference type="EMBL" id="QOV21091.1"/>
    </source>
</evidence>
<comment type="similarity">
    <text evidence="1">Belongs to the LysR transcriptional regulatory family.</text>
</comment>
<dbReference type="GO" id="GO:0003700">
    <property type="term" value="F:DNA-binding transcription factor activity"/>
    <property type="evidence" value="ECO:0007669"/>
    <property type="project" value="InterPro"/>
</dbReference>
<dbReference type="AlphaFoldDB" id="A0A7M2RLY5"/>
<dbReference type="InterPro" id="IPR036388">
    <property type="entry name" value="WH-like_DNA-bd_sf"/>
</dbReference>
<dbReference type="InterPro" id="IPR036390">
    <property type="entry name" value="WH_DNA-bd_sf"/>
</dbReference>
<evidence type="ECO:0000256" key="3">
    <source>
        <dbReference type="ARBA" id="ARBA00023125"/>
    </source>
</evidence>
<keyword evidence="3" id="KW-0238">DNA-binding</keyword>
<evidence type="ECO:0000313" key="7">
    <source>
        <dbReference type="Proteomes" id="UP000593601"/>
    </source>
</evidence>
<dbReference type="SUPFAM" id="SSF46785">
    <property type="entry name" value="Winged helix' DNA-binding domain"/>
    <property type="match status" value="1"/>
</dbReference>
<evidence type="ECO:0000256" key="1">
    <source>
        <dbReference type="ARBA" id="ARBA00009437"/>
    </source>
</evidence>
<dbReference type="PRINTS" id="PR00039">
    <property type="entry name" value="HTHLYSR"/>
</dbReference>
<dbReference type="Gene3D" id="1.10.10.10">
    <property type="entry name" value="Winged helix-like DNA-binding domain superfamily/Winged helix DNA-binding domain"/>
    <property type="match status" value="1"/>
</dbReference>
<dbReference type="Pfam" id="PF03466">
    <property type="entry name" value="LysR_substrate"/>
    <property type="match status" value="1"/>
</dbReference>
<dbReference type="PROSITE" id="PS50931">
    <property type="entry name" value="HTH_LYSR"/>
    <property type="match status" value="1"/>
</dbReference>
<evidence type="ECO:0000256" key="2">
    <source>
        <dbReference type="ARBA" id="ARBA00023015"/>
    </source>
</evidence>
<organism evidence="6 7">
    <name type="scientific">Blautia liquoris</name>
    <dbReference type="NCBI Taxonomy" id="2779518"/>
    <lineage>
        <taxon>Bacteria</taxon>
        <taxon>Bacillati</taxon>
        <taxon>Bacillota</taxon>
        <taxon>Clostridia</taxon>
        <taxon>Lachnospirales</taxon>
        <taxon>Lachnospiraceae</taxon>
        <taxon>Blautia</taxon>
    </lineage>
</organism>
<dbReference type="KEGG" id="bliq:INP51_14735"/>
<dbReference type="FunFam" id="1.10.10.10:FF:000001">
    <property type="entry name" value="LysR family transcriptional regulator"/>
    <property type="match status" value="1"/>
</dbReference>
<proteinExistence type="inferred from homology"/>
<dbReference type="InterPro" id="IPR000847">
    <property type="entry name" value="LysR_HTH_N"/>
</dbReference>
<dbReference type="PANTHER" id="PTHR30419">
    <property type="entry name" value="HTH-TYPE TRANSCRIPTIONAL REGULATOR YBHD"/>
    <property type="match status" value="1"/>
</dbReference>
<name>A0A7M2RLY5_9FIRM</name>
<dbReference type="InterPro" id="IPR005119">
    <property type="entry name" value="LysR_subst-bd"/>
</dbReference>
<reference evidence="6 7" key="1">
    <citation type="submission" date="2020-10" db="EMBL/GenBank/DDBJ databases">
        <title>Blautia liquoris sp.nov., isolated from the mud in a fermentation cellar used for the production of Chinese strong-flavoured liquor.</title>
        <authorList>
            <person name="Lu L."/>
        </authorList>
    </citation>
    <scope>NUCLEOTIDE SEQUENCE [LARGE SCALE GENOMIC DNA]</scope>
    <source>
        <strain evidence="6 7">LZLJ-3</strain>
    </source>
</reference>
<accession>A0A7M2RLY5</accession>
<dbReference type="PANTHER" id="PTHR30419:SF28">
    <property type="entry name" value="HTH-TYPE TRANSCRIPTIONAL REGULATOR BSDA"/>
    <property type="match status" value="1"/>
</dbReference>
<dbReference type="GO" id="GO:0003677">
    <property type="term" value="F:DNA binding"/>
    <property type="evidence" value="ECO:0007669"/>
    <property type="project" value="UniProtKB-KW"/>
</dbReference>
<sequence length="295" mass="33567">MLSRYHVFCKVIENKSFTKAAEELGYSQSAVSQMVKALEQELGTHLVIRDKTGITLTRDGESYYPSIQRIYHSENLLGKKQREMNGLEDSIIRIGTFTSISRNVLPQLMQQFKEGYPSVHFVLQQGEYTSISQWIRDDSVDFGFTSETMSDGLVTRPLYEDEMVLVLPENHPLSSQDSVSLKQLTKFPFILLDEGECSVSLEAFQKQGLAPNIEYKVYDDYSILAMVRQGLGISILYHLVIAGFEDGLVIRRLDQTPKRTVALTWKNWDTMSLAARKFAEFVIKRTPEIVCGLIS</sequence>
<dbReference type="EMBL" id="CP063304">
    <property type="protein sequence ID" value="QOV21091.1"/>
    <property type="molecule type" value="Genomic_DNA"/>
</dbReference>
<feature type="domain" description="HTH lysR-type" evidence="5">
    <location>
        <begin position="1"/>
        <end position="57"/>
    </location>
</feature>
<keyword evidence="7" id="KW-1185">Reference proteome</keyword>
<dbReference type="Proteomes" id="UP000593601">
    <property type="component" value="Chromosome"/>
</dbReference>
<keyword evidence="4" id="KW-0804">Transcription</keyword>
<evidence type="ECO:0000256" key="4">
    <source>
        <dbReference type="ARBA" id="ARBA00023163"/>
    </source>
</evidence>
<protein>
    <submittedName>
        <fullName evidence="6">LysR family transcriptional regulator</fullName>
    </submittedName>
</protein>